<keyword evidence="5" id="KW-1185">Reference proteome</keyword>
<protein>
    <submittedName>
        <fullName evidence="4">Putative NAD-binding protein</fullName>
    </submittedName>
</protein>
<gene>
    <name evidence="4" type="ORF">SAMD00023353_3000170</name>
</gene>
<reference evidence="4" key="1">
    <citation type="submission" date="2016-03" db="EMBL/GenBank/DDBJ databases">
        <title>Draft genome sequence of Rosellinia necatrix.</title>
        <authorList>
            <person name="Kanematsu S."/>
        </authorList>
    </citation>
    <scope>NUCLEOTIDE SEQUENCE [LARGE SCALE GENOMIC DNA]</scope>
    <source>
        <strain evidence="4">W97</strain>
    </source>
</reference>
<keyword evidence="2" id="KW-0521">NADP</keyword>
<dbReference type="PANTHER" id="PTHR24321:SF12">
    <property type="entry name" value="SHORT-CHAIN DEHYDROGENASE_REDUCTASE FAMILY, PUTATIVE (AFU_ORTHOLOGUE AFUA_5G14340)-RELATED"/>
    <property type="match status" value="1"/>
</dbReference>
<organism evidence="4">
    <name type="scientific">Rosellinia necatrix</name>
    <name type="common">White root-rot fungus</name>
    <dbReference type="NCBI Taxonomy" id="77044"/>
    <lineage>
        <taxon>Eukaryota</taxon>
        <taxon>Fungi</taxon>
        <taxon>Dikarya</taxon>
        <taxon>Ascomycota</taxon>
        <taxon>Pezizomycotina</taxon>
        <taxon>Sordariomycetes</taxon>
        <taxon>Xylariomycetidae</taxon>
        <taxon>Xylariales</taxon>
        <taxon>Xylariaceae</taxon>
        <taxon>Rosellinia</taxon>
    </lineage>
</organism>
<dbReference type="SUPFAM" id="SSF51735">
    <property type="entry name" value="NAD(P)-binding Rossmann-fold domains"/>
    <property type="match status" value="1"/>
</dbReference>
<dbReference type="GO" id="GO:0016491">
    <property type="term" value="F:oxidoreductase activity"/>
    <property type="evidence" value="ECO:0007669"/>
    <property type="project" value="UniProtKB-KW"/>
</dbReference>
<evidence type="ECO:0000313" key="5">
    <source>
        <dbReference type="Proteomes" id="UP000054516"/>
    </source>
</evidence>
<accession>A0A1W2TJ74</accession>
<dbReference type="Pfam" id="PF13561">
    <property type="entry name" value="adh_short_C2"/>
    <property type="match status" value="1"/>
</dbReference>
<evidence type="ECO:0000256" key="2">
    <source>
        <dbReference type="ARBA" id="ARBA00022857"/>
    </source>
</evidence>
<keyword evidence="3" id="KW-0560">Oxidoreductase</keyword>
<dbReference type="AlphaFoldDB" id="A0A1W2TJ74"/>
<dbReference type="InterPro" id="IPR002347">
    <property type="entry name" value="SDR_fam"/>
</dbReference>
<dbReference type="Gene3D" id="3.40.50.720">
    <property type="entry name" value="NAD(P)-binding Rossmann-like Domain"/>
    <property type="match status" value="1"/>
</dbReference>
<dbReference type="Proteomes" id="UP000054516">
    <property type="component" value="Unassembled WGS sequence"/>
</dbReference>
<sequence>MDISGYALVVGGGSGIGRACALLLAKEGAAGVMIGDIAFEAATNVVAECETLATNSSFRAGAVRIDVTSEDSVRDAFQQTVDIFDRIDYCVNSAGIGMERPADIASLQLTEFQRFMDINTTGTFLVTREASVVMRKQKLRPVSAASPGRGSTRGSIVNLCSASSMAAAWGVLPYTTSKHASLGLTKNSALDNAAYGIRVNCICPSWTETPMVQRAVDGMDGLADIIRDKLPIGRMAIPDEIADVVIFTLSPRGSFMTGSAVVVDGGLLMGI</sequence>
<dbReference type="CDD" id="cd05233">
    <property type="entry name" value="SDR_c"/>
    <property type="match status" value="1"/>
</dbReference>
<dbReference type="OMA" id="GMERPAD"/>
<dbReference type="PANTHER" id="PTHR24321">
    <property type="entry name" value="DEHYDROGENASES, SHORT CHAIN"/>
    <property type="match status" value="1"/>
</dbReference>
<dbReference type="PRINTS" id="PR00081">
    <property type="entry name" value="GDHRDH"/>
</dbReference>
<evidence type="ECO:0000256" key="3">
    <source>
        <dbReference type="ARBA" id="ARBA00023002"/>
    </source>
</evidence>
<evidence type="ECO:0000256" key="1">
    <source>
        <dbReference type="ARBA" id="ARBA00006484"/>
    </source>
</evidence>
<dbReference type="PRINTS" id="PR00080">
    <property type="entry name" value="SDRFAMILY"/>
</dbReference>
<dbReference type="InterPro" id="IPR036291">
    <property type="entry name" value="NAD(P)-bd_dom_sf"/>
</dbReference>
<comment type="similarity">
    <text evidence="1">Belongs to the short-chain dehydrogenases/reductases (SDR) family.</text>
</comment>
<name>A0A1W2TJ74_ROSNE</name>
<dbReference type="FunFam" id="3.40.50.720:FF:000084">
    <property type="entry name" value="Short-chain dehydrogenase reductase"/>
    <property type="match status" value="1"/>
</dbReference>
<dbReference type="OrthoDB" id="5840532at2759"/>
<evidence type="ECO:0000313" key="4">
    <source>
        <dbReference type="EMBL" id="GAP88226.1"/>
    </source>
</evidence>
<dbReference type="EMBL" id="DF977475">
    <property type="protein sequence ID" value="GAP88226.1"/>
    <property type="molecule type" value="Genomic_DNA"/>
</dbReference>
<dbReference type="STRING" id="77044.A0A1W2TJ74"/>
<proteinExistence type="inferred from homology"/>